<keyword evidence="4 6" id="KW-0808">Transferase</keyword>
<comment type="subcellular location">
    <subcellularLocation>
        <location evidence="6">Cytoplasm</location>
    </subcellularLocation>
</comment>
<dbReference type="Gene3D" id="3.40.1010.10">
    <property type="entry name" value="Cobalt-precorrin-4 Transmethylase, Domain 1"/>
    <property type="match status" value="1"/>
</dbReference>
<dbReference type="PANTHER" id="PTHR46111:SF1">
    <property type="entry name" value="RIBOSOMAL RNA SMALL SUBUNIT METHYLTRANSFERASE I"/>
    <property type="match status" value="1"/>
</dbReference>
<dbReference type="PROSITE" id="PS01296">
    <property type="entry name" value="RSMI"/>
    <property type="match status" value="1"/>
</dbReference>
<dbReference type="SUPFAM" id="SSF53790">
    <property type="entry name" value="Tetrapyrrole methylase"/>
    <property type="match status" value="1"/>
</dbReference>
<evidence type="ECO:0000256" key="1">
    <source>
        <dbReference type="ARBA" id="ARBA00022490"/>
    </source>
</evidence>
<comment type="caution">
    <text evidence="8">The sequence shown here is derived from an EMBL/GenBank/DDBJ whole genome shotgun (WGS) entry which is preliminary data.</text>
</comment>
<evidence type="ECO:0000313" key="9">
    <source>
        <dbReference type="Proteomes" id="UP000179880"/>
    </source>
</evidence>
<keyword evidence="3 6" id="KW-0489">Methyltransferase</keyword>
<feature type="domain" description="Tetrapyrrole methylase" evidence="7">
    <location>
        <begin position="3"/>
        <end position="201"/>
    </location>
</feature>
<dbReference type="InterPro" id="IPR000878">
    <property type="entry name" value="4pyrrol_Mease"/>
</dbReference>
<dbReference type="Gene3D" id="3.30.950.10">
    <property type="entry name" value="Methyltransferase, Cobalt-precorrin-4 Transmethylase, Domain 2"/>
    <property type="match status" value="1"/>
</dbReference>
<protein>
    <recommendedName>
        <fullName evidence="6">Ribosomal RNA small subunit methyltransferase I</fullName>
        <ecNumber evidence="6">2.1.1.198</ecNumber>
    </recommendedName>
    <alternativeName>
        <fullName evidence="6">16S rRNA 2'-O-ribose C1402 methyltransferase</fullName>
    </alternativeName>
    <alternativeName>
        <fullName evidence="6">rRNA (cytidine-2'-O-)-methyltransferase RsmI</fullName>
    </alternativeName>
</protein>
<name>A0A1F6WGH7_9BACT</name>
<dbReference type="EC" id="2.1.1.198" evidence="6"/>
<dbReference type="Pfam" id="PF00590">
    <property type="entry name" value="TP_methylase"/>
    <property type="match status" value="1"/>
</dbReference>
<dbReference type="Proteomes" id="UP000179880">
    <property type="component" value="Unassembled WGS sequence"/>
</dbReference>
<reference evidence="8 9" key="1">
    <citation type="journal article" date="2016" name="Nat. Commun.">
        <title>Thousands of microbial genomes shed light on interconnected biogeochemical processes in an aquifer system.</title>
        <authorList>
            <person name="Anantharaman K."/>
            <person name="Brown C.T."/>
            <person name="Hug L.A."/>
            <person name="Sharon I."/>
            <person name="Castelle C.J."/>
            <person name="Probst A.J."/>
            <person name="Thomas B.C."/>
            <person name="Singh A."/>
            <person name="Wilkins M.J."/>
            <person name="Karaoz U."/>
            <person name="Brodie E.L."/>
            <person name="Williams K.H."/>
            <person name="Hubbard S.S."/>
            <person name="Banfield J.F."/>
        </authorList>
    </citation>
    <scope>NUCLEOTIDE SEQUENCE [LARGE SCALE GENOMIC DNA]</scope>
</reference>
<dbReference type="InterPro" id="IPR035996">
    <property type="entry name" value="4pyrrol_Methylase_sf"/>
</dbReference>
<dbReference type="GO" id="GO:0005737">
    <property type="term" value="C:cytoplasm"/>
    <property type="evidence" value="ECO:0007669"/>
    <property type="project" value="UniProtKB-SubCell"/>
</dbReference>
<dbReference type="PANTHER" id="PTHR46111">
    <property type="entry name" value="RIBOSOMAL RNA SMALL SUBUNIT METHYLTRANSFERASE I"/>
    <property type="match status" value="1"/>
</dbReference>
<dbReference type="FunFam" id="3.30.950.10:FF:000002">
    <property type="entry name" value="Ribosomal RNA small subunit methyltransferase I"/>
    <property type="match status" value="1"/>
</dbReference>
<keyword evidence="1 6" id="KW-0963">Cytoplasm</keyword>
<evidence type="ECO:0000256" key="5">
    <source>
        <dbReference type="ARBA" id="ARBA00022691"/>
    </source>
</evidence>
<dbReference type="NCBIfam" id="TIGR00096">
    <property type="entry name" value="16S rRNA (cytidine(1402)-2'-O)-methyltransferase"/>
    <property type="match status" value="1"/>
</dbReference>
<dbReference type="HAMAP" id="MF_01877">
    <property type="entry name" value="16SrRNA_methyltr_I"/>
    <property type="match status" value="1"/>
</dbReference>
<evidence type="ECO:0000313" key="8">
    <source>
        <dbReference type="EMBL" id="OGI80999.1"/>
    </source>
</evidence>
<keyword evidence="2 6" id="KW-0698">rRNA processing</keyword>
<dbReference type="InterPro" id="IPR014777">
    <property type="entry name" value="4pyrrole_Mease_sub1"/>
</dbReference>
<comment type="function">
    <text evidence="6">Catalyzes the 2'-O-methylation of the ribose of cytidine 1402 (C1402) in 16S rRNA.</text>
</comment>
<organism evidence="8 9">
    <name type="scientific">Candidatus Nomurabacteria bacterium RIFCSPHIGHO2_02_FULL_42_24</name>
    <dbReference type="NCBI Taxonomy" id="1801757"/>
    <lineage>
        <taxon>Bacteria</taxon>
        <taxon>Candidatus Nomuraibacteriota</taxon>
    </lineage>
</organism>
<keyword evidence="5 6" id="KW-0949">S-adenosyl-L-methionine</keyword>
<evidence type="ECO:0000256" key="3">
    <source>
        <dbReference type="ARBA" id="ARBA00022603"/>
    </source>
</evidence>
<dbReference type="InterPro" id="IPR008189">
    <property type="entry name" value="rRNA_ssu_MeTfrase_I"/>
</dbReference>
<proteinExistence type="inferred from homology"/>
<dbReference type="InterPro" id="IPR018063">
    <property type="entry name" value="SAM_MeTrfase_RsmI_CS"/>
</dbReference>
<sequence>MGKFYVVGTPIGNLEDISLRALRILKEVDLILCEDTRVTKKLLVRHLIKTPTESYHQWSRSGKIDRILDFLNAGKNLALVSDAGTPGISDPGERLIESIYAEFGEKVQVIPIPGPNAALSALSVSGLPADRFVFLGFLPHKKGRQTALREIVSTTETVVLYESPHRILKTLGVLAETLKPQRTVVVGREITKMFEEFKRGQPTEVYDYFLKHPEKTRGEFVVIVSKTQTRYNSD</sequence>
<evidence type="ECO:0000256" key="2">
    <source>
        <dbReference type="ARBA" id="ARBA00022552"/>
    </source>
</evidence>
<comment type="similarity">
    <text evidence="6">Belongs to the methyltransferase superfamily. RsmI family.</text>
</comment>
<evidence type="ECO:0000256" key="6">
    <source>
        <dbReference type="HAMAP-Rule" id="MF_01877"/>
    </source>
</evidence>
<evidence type="ECO:0000256" key="4">
    <source>
        <dbReference type="ARBA" id="ARBA00022679"/>
    </source>
</evidence>
<evidence type="ECO:0000259" key="7">
    <source>
        <dbReference type="Pfam" id="PF00590"/>
    </source>
</evidence>
<gene>
    <name evidence="6" type="primary">rsmI</name>
    <name evidence="8" type="ORF">A3B93_00605</name>
</gene>
<dbReference type="PIRSF" id="PIRSF005917">
    <property type="entry name" value="MTase_YraL"/>
    <property type="match status" value="1"/>
</dbReference>
<dbReference type="CDD" id="cd11648">
    <property type="entry name" value="RsmI"/>
    <property type="match status" value="1"/>
</dbReference>
<dbReference type="AlphaFoldDB" id="A0A1F6WGH7"/>
<dbReference type="EMBL" id="MFUH01000044">
    <property type="protein sequence ID" value="OGI80999.1"/>
    <property type="molecule type" value="Genomic_DNA"/>
</dbReference>
<dbReference type="GO" id="GO:0070677">
    <property type="term" value="F:rRNA (cytosine-2'-O-)-methyltransferase activity"/>
    <property type="evidence" value="ECO:0007669"/>
    <property type="project" value="UniProtKB-UniRule"/>
</dbReference>
<dbReference type="InterPro" id="IPR014776">
    <property type="entry name" value="4pyrrole_Mease_sub2"/>
</dbReference>
<comment type="catalytic activity">
    <reaction evidence="6">
        <text>cytidine(1402) in 16S rRNA + S-adenosyl-L-methionine = 2'-O-methylcytidine(1402) in 16S rRNA + S-adenosyl-L-homocysteine + H(+)</text>
        <dbReference type="Rhea" id="RHEA:42924"/>
        <dbReference type="Rhea" id="RHEA-COMP:10285"/>
        <dbReference type="Rhea" id="RHEA-COMP:10286"/>
        <dbReference type="ChEBI" id="CHEBI:15378"/>
        <dbReference type="ChEBI" id="CHEBI:57856"/>
        <dbReference type="ChEBI" id="CHEBI:59789"/>
        <dbReference type="ChEBI" id="CHEBI:74495"/>
        <dbReference type="ChEBI" id="CHEBI:82748"/>
        <dbReference type="EC" id="2.1.1.198"/>
    </reaction>
</comment>
<accession>A0A1F6WGH7</accession>